<dbReference type="Proteomes" id="UP000245959">
    <property type="component" value="Unassembled WGS sequence"/>
</dbReference>
<accession>A0A2U1ATK9</accession>
<dbReference type="EMBL" id="QEKH01000019">
    <property type="protein sequence ID" value="PVY39769.1"/>
    <property type="molecule type" value="Genomic_DNA"/>
</dbReference>
<comment type="caution">
    <text evidence="1">The sequence shown here is derived from an EMBL/GenBank/DDBJ whole genome shotgun (WGS) entry which is preliminary data.</text>
</comment>
<reference evidence="1 2" key="1">
    <citation type="submission" date="2018-04" db="EMBL/GenBank/DDBJ databases">
        <title>Genomic Encyclopedia of Type Strains, Phase IV (KMG-IV): sequencing the most valuable type-strain genomes for metagenomic binning, comparative biology and taxonomic classification.</title>
        <authorList>
            <person name="Goeker M."/>
        </authorList>
    </citation>
    <scope>NUCLEOTIDE SEQUENCE [LARGE SCALE GENOMIC DNA]</scope>
    <source>
        <strain evidence="1 2">DSM 14823</strain>
    </source>
</reference>
<protein>
    <submittedName>
        <fullName evidence="1">Uncharacterized protein</fullName>
    </submittedName>
</protein>
<dbReference type="AlphaFoldDB" id="A0A2U1ATK9"/>
<keyword evidence="2" id="KW-1185">Reference proteome</keyword>
<dbReference type="RefSeq" id="WP_116884536.1">
    <property type="nucleotide sequence ID" value="NZ_CABMMC010000007.1"/>
</dbReference>
<evidence type="ECO:0000313" key="2">
    <source>
        <dbReference type="Proteomes" id="UP000245959"/>
    </source>
</evidence>
<dbReference type="GeneID" id="78295829"/>
<organism evidence="1 2">
    <name type="scientific">Victivallis vadensis</name>
    <dbReference type="NCBI Taxonomy" id="172901"/>
    <lineage>
        <taxon>Bacteria</taxon>
        <taxon>Pseudomonadati</taxon>
        <taxon>Lentisphaerota</taxon>
        <taxon>Lentisphaeria</taxon>
        <taxon>Victivallales</taxon>
        <taxon>Victivallaceae</taxon>
        <taxon>Victivallis</taxon>
    </lineage>
</organism>
<sequence length="105" mass="12168">MSLNWDISKVRNWQKKQGKDGHTLECLIWASLTIGMGDLNEKTAKEFLYRQNRYSREVGAIATYPNGRVVVWTLARVKPWFGLHTNVRTISNSAFDKLVRERSGR</sequence>
<gene>
    <name evidence="1" type="ORF">C8D82_11910</name>
</gene>
<proteinExistence type="predicted"/>
<name>A0A2U1ATK9_9BACT</name>
<evidence type="ECO:0000313" key="1">
    <source>
        <dbReference type="EMBL" id="PVY39769.1"/>
    </source>
</evidence>